<accession>A0A059FAX4</accession>
<evidence type="ECO:0000259" key="2">
    <source>
        <dbReference type="Pfam" id="PF02541"/>
    </source>
</evidence>
<dbReference type="Gene3D" id="3.30.420.150">
    <property type="entry name" value="Exopolyphosphatase. Domain 2"/>
    <property type="match status" value="1"/>
</dbReference>
<evidence type="ECO:0000313" key="4">
    <source>
        <dbReference type="Proteomes" id="UP000024816"/>
    </source>
</evidence>
<dbReference type="Proteomes" id="UP000024816">
    <property type="component" value="Unassembled WGS sequence"/>
</dbReference>
<dbReference type="eggNOG" id="COG0248">
    <property type="taxonomic scope" value="Bacteria"/>
</dbReference>
<dbReference type="InterPro" id="IPR043129">
    <property type="entry name" value="ATPase_NBD"/>
</dbReference>
<comment type="caution">
    <text evidence="3">The sequence shown here is derived from an EMBL/GenBank/DDBJ whole genome shotgun (WGS) entry which is preliminary data.</text>
</comment>
<protein>
    <submittedName>
        <fullName evidence="3">Ppx/GppA family phosphatase</fullName>
    </submittedName>
</protein>
<keyword evidence="4" id="KW-1185">Reference proteome</keyword>
<dbReference type="SUPFAM" id="SSF53067">
    <property type="entry name" value="Actin-like ATPase domain"/>
    <property type="match status" value="2"/>
</dbReference>
<feature type="domain" description="Ppx/GppA phosphatase N-terminal" evidence="2">
    <location>
        <begin position="48"/>
        <end position="346"/>
    </location>
</feature>
<feature type="compositionally biased region" description="Basic and acidic residues" evidence="1">
    <location>
        <begin position="377"/>
        <end position="386"/>
    </location>
</feature>
<proteinExistence type="predicted"/>
<feature type="compositionally biased region" description="Basic and acidic residues" evidence="1">
    <location>
        <begin position="1"/>
        <end position="10"/>
    </location>
</feature>
<dbReference type="Pfam" id="PF02541">
    <property type="entry name" value="Ppx-GppA"/>
    <property type="match status" value="1"/>
</dbReference>
<dbReference type="InterPro" id="IPR050273">
    <property type="entry name" value="GppA/Ppx_hydrolase"/>
</dbReference>
<dbReference type="AlphaFoldDB" id="A0A059FAX4"/>
<dbReference type="GO" id="GO:0016462">
    <property type="term" value="F:pyrophosphatase activity"/>
    <property type="evidence" value="ECO:0007669"/>
    <property type="project" value="TreeGrafter"/>
</dbReference>
<dbReference type="InterPro" id="IPR003695">
    <property type="entry name" value="Ppx_GppA_N"/>
</dbReference>
<dbReference type="PANTHER" id="PTHR30005:SF0">
    <property type="entry name" value="RETROGRADE REGULATION PROTEIN 2"/>
    <property type="match status" value="1"/>
</dbReference>
<reference evidence="3 4" key="1">
    <citation type="journal article" date="2014" name="Antonie Van Leeuwenhoek">
        <title>Hyphomonas beringensis sp. nov. and Hyphomonas chukchiensis sp. nov., isolated from surface seawater of the Bering Sea and Chukchi Sea.</title>
        <authorList>
            <person name="Li C."/>
            <person name="Lai Q."/>
            <person name="Li G."/>
            <person name="Dong C."/>
            <person name="Wang J."/>
            <person name="Liao Y."/>
            <person name="Shao Z."/>
        </authorList>
    </citation>
    <scope>NUCLEOTIDE SEQUENCE [LARGE SCALE GENOMIC DNA]</scope>
    <source>
        <strain evidence="3 4">VP2</strain>
    </source>
</reference>
<feature type="region of interest" description="Disordered" evidence="1">
    <location>
        <begin position="348"/>
        <end position="386"/>
    </location>
</feature>
<dbReference type="CDD" id="cd24054">
    <property type="entry name" value="ASKHA_NBD_AaPPX-GppA_MtPPX2-like"/>
    <property type="match status" value="1"/>
</dbReference>
<evidence type="ECO:0000313" key="3">
    <source>
        <dbReference type="EMBL" id="KCZ87765.1"/>
    </source>
</evidence>
<organism evidence="3 4">
    <name type="scientific">Hyphomonas jannaschiana VP2</name>
    <dbReference type="NCBI Taxonomy" id="1280952"/>
    <lineage>
        <taxon>Bacteria</taxon>
        <taxon>Pseudomonadati</taxon>
        <taxon>Pseudomonadota</taxon>
        <taxon>Alphaproteobacteria</taxon>
        <taxon>Hyphomonadales</taxon>
        <taxon>Hyphomonadaceae</taxon>
        <taxon>Hyphomonas</taxon>
    </lineage>
</organism>
<dbReference type="STRING" id="1280952.HJA_12214"/>
<dbReference type="EMBL" id="ARYJ01000007">
    <property type="protein sequence ID" value="KCZ87765.1"/>
    <property type="molecule type" value="Genomic_DNA"/>
</dbReference>
<name>A0A059FAX4_9PROT</name>
<gene>
    <name evidence="3" type="ORF">HJA_12214</name>
</gene>
<evidence type="ECO:0000256" key="1">
    <source>
        <dbReference type="SAM" id="MobiDB-lite"/>
    </source>
</evidence>
<feature type="compositionally biased region" description="Basic residues" evidence="1">
    <location>
        <begin position="351"/>
        <end position="361"/>
    </location>
</feature>
<dbReference type="PATRIC" id="fig|1280952.3.peg.2445"/>
<feature type="compositionally biased region" description="Basic residues" evidence="1">
    <location>
        <begin position="11"/>
        <end position="24"/>
    </location>
</feature>
<dbReference type="Gene3D" id="3.30.420.40">
    <property type="match status" value="1"/>
</dbReference>
<sequence>MGHIMADKKAANRRGNRRGSRKGRNGPLYAAVDLGTNNCRLLVAEPWGKSFRVVDSHSQIARLGEGLHETGRLSDAAIERALDALKAIRRKLKHHGVGRVRCIATEACRQAENGPEFIRRVHEETGLTFKIINAKEEARLATIGCHDLMAEDAKTVLVVDIGGGATELSWVNAKVAREGGSHGLVKRAPIQDWTSLPLGVVTLHERFGHLPEEEAFPAMLAHCGEVIKAWKGTERVSRAMATRGSHLIGTSGTVTCLAGVHLKLERYRRDRVDGSWMSRDEADAAVKLLRDLGLDGRATLPTIGEERASLMLSGCAIMQSIWDAFPGERMRVGDRGLREGLLLSMMYGGKGQRRRGSRRRNGQASTSDASPAGASDSNDRSAEASP</sequence>
<dbReference type="PANTHER" id="PTHR30005">
    <property type="entry name" value="EXOPOLYPHOSPHATASE"/>
    <property type="match status" value="1"/>
</dbReference>
<feature type="region of interest" description="Disordered" evidence="1">
    <location>
        <begin position="1"/>
        <end position="27"/>
    </location>
</feature>